<comment type="caution">
    <text evidence="2">The sequence shown here is derived from an EMBL/GenBank/DDBJ whole genome shotgun (WGS) entry which is preliminary data.</text>
</comment>
<keyword evidence="3" id="KW-1185">Reference proteome</keyword>
<dbReference type="STRING" id="1754190.A0A1Y2FDX4"/>
<dbReference type="OrthoDB" id="10627613at2759"/>
<evidence type="ECO:0000313" key="3">
    <source>
        <dbReference type="Proteomes" id="UP000193920"/>
    </source>
</evidence>
<accession>A0A1Y2FDX4</accession>
<reference evidence="2 3" key="1">
    <citation type="submission" date="2016-08" db="EMBL/GenBank/DDBJ databases">
        <title>A Parts List for Fungal Cellulosomes Revealed by Comparative Genomics.</title>
        <authorList>
            <consortium name="DOE Joint Genome Institute"/>
            <person name="Haitjema C.H."/>
            <person name="Gilmore S.P."/>
            <person name="Henske J.K."/>
            <person name="Solomon K.V."/>
            <person name="De Groot R."/>
            <person name="Kuo A."/>
            <person name="Mondo S.J."/>
            <person name="Salamov A.A."/>
            <person name="Labutti K."/>
            <person name="Zhao Z."/>
            <person name="Chiniquy J."/>
            <person name="Barry K."/>
            <person name="Brewer H.M."/>
            <person name="Purvine S.O."/>
            <person name="Wright A.T."/>
            <person name="Boxma B."/>
            <person name="Van Alen T."/>
            <person name="Hackstein J.H."/>
            <person name="Baker S.E."/>
            <person name="Grigoriev I.V."/>
            <person name="O'Malley M.A."/>
        </authorList>
    </citation>
    <scope>NUCLEOTIDE SEQUENCE [LARGE SCALE GENOMIC DNA]</scope>
    <source>
        <strain evidence="2 3">G1</strain>
    </source>
</reference>
<dbReference type="Proteomes" id="UP000193920">
    <property type="component" value="Unassembled WGS sequence"/>
</dbReference>
<feature type="signal peptide" evidence="1">
    <location>
        <begin position="1"/>
        <end position="24"/>
    </location>
</feature>
<dbReference type="AlphaFoldDB" id="A0A1Y2FDX4"/>
<name>A0A1Y2FDX4_9FUNG</name>
<keyword evidence="1" id="KW-0732">Signal</keyword>
<organism evidence="2 3">
    <name type="scientific">Neocallimastix californiae</name>
    <dbReference type="NCBI Taxonomy" id="1754190"/>
    <lineage>
        <taxon>Eukaryota</taxon>
        <taxon>Fungi</taxon>
        <taxon>Fungi incertae sedis</taxon>
        <taxon>Chytridiomycota</taxon>
        <taxon>Chytridiomycota incertae sedis</taxon>
        <taxon>Neocallimastigomycetes</taxon>
        <taxon>Neocallimastigales</taxon>
        <taxon>Neocallimastigaceae</taxon>
        <taxon>Neocallimastix</taxon>
    </lineage>
</organism>
<proteinExistence type="predicted"/>
<dbReference type="EMBL" id="MCOG01000010">
    <property type="protein sequence ID" value="ORY81624.1"/>
    <property type="molecule type" value="Genomic_DNA"/>
</dbReference>
<evidence type="ECO:0000313" key="2">
    <source>
        <dbReference type="EMBL" id="ORY81624.1"/>
    </source>
</evidence>
<evidence type="ECO:0000256" key="1">
    <source>
        <dbReference type="SAM" id="SignalP"/>
    </source>
</evidence>
<gene>
    <name evidence="2" type="ORF">LY90DRAFT_664164</name>
</gene>
<protein>
    <recommendedName>
        <fullName evidence="4">Scaffoldin</fullName>
    </recommendedName>
</protein>
<feature type="chain" id="PRO_5010993738" description="Scaffoldin" evidence="1">
    <location>
        <begin position="25"/>
        <end position="584"/>
    </location>
</feature>
<evidence type="ECO:0008006" key="4">
    <source>
        <dbReference type="Google" id="ProtNLM"/>
    </source>
</evidence>
<sequence>MLHRSKSILFFLIIVIQLILLIEATETCNPKENTGDCSGYYLYDIDNISGEGTLYECRNNTKLCDVIENAPGYYKVTDLNYKIKIPYIQCGEGKCKKLAIKDMKNSCNKENTGELVNIQTNNGIMDGVHFCINHLNLIKFSNNTSVYLLGSNGNNNLFSNSNHDQYVLVSITYDSITPMNTTNIESNTYLINNSLYSIENDKHGNFTINKLTSSGLEAFEYVYAGFAKLINDFSKKLSKEVLSKTLLYLCQNGKCVSTSGTLKYKSSSSKVEVANCSGYCISKQGPVKCNIMNTGKAFYNSSKSKFQICVNSGNSTKDIFEFKEIRSNSTNHFITLKTIGTDYYELFVSDKGGNMVGLSTGSNYLMNKEDERNMKFLTCYQNSNHCEIKSTTLVSGYFINSESDSPNSLIYCDDYDCKTITESNGYYINSDGGIIRCNSFACELLERKEVGSSCTNHPNEVIYYNNNYNSFQYCNDTSEVDFSDKEFYITLNNINSSNLDFPTNIVSGNDTILLKVNQYSIKQVVTDNDGICINNKDHKIVTNTSCKKSKSTKFYCLSANETCTNKLNLNANANGGKLLIIFNF</sequence>